<dbReference type="Gene3D" id="1.10.10.60">
    <property type="entry name" value="Homeodomain-like"/>
    <property type="match status" value="1"/>
</dbReference>
<accession>A0ABV5YUE3</accession>
<dbReference type="InterPro" id="IPR023772">
    <property type="entry name" value="DNA-bd_HTH_TetR-type_CS"/>
</dbReference>
<keyword evidence="1 2" id="KW-0238">DNA-binding</keyword>
<evidence type="ECO:0000259" key="3">
    <source>
        <dbReference type="PROSITE" id="PS50977"/>
    </source>
</evidence>
<name>A0ABV5YUE3_9ACTN</name>
<evidence type="ECO:0000313" key="5">
    <source>
        <dbReference type="Proteomes" id="UP001589627"/>
    </source>
</evidence>
<dbReference type="PANTHER" id="PTHR30055">
    <property type="entry name" value="HTH-TYPE TRANSCRIPTIONAL REGULATOR RUTR"/>
    <property type="match status" value="1"/>
</dbReference>
<dbReference type="RefSeq" id="WP_378211661.1">
    <property type="nucleotide sequence ID" value="NZ_JBHLZP010000546.1"/>
</dbReference>
<dbReference type="InterPro" id="IPR009057">
    <property type="entry name" value="Homeodomain-like_sf"/>
</dbReference>
<feature type="domain" description="HTH tetR-type" evidence="3">
    <location>
        <begin position="17"/>
        <end position="76"/>
    </location>
</feature>
<feature type="DNA-binding region" description="H-T-H motif" evidence="2">
    <location>
        <begin position="39"/>
        <end position="58"/>
    </location>
</feature>
<comment type="caution">
    <text evidence="4">The sequence shown here is derived from an EMBL/GenBank/DDBJ whole genome shotgun (WGS) entry which is preliminary data.</text>
</comment>
<dbReference type="Gene3D" id="1.10.357.10">
    <property type="entry name" value="Tetracycline Repressor, domain 2"/>
    <property type="match status" value="1"/>
</dbReference>
<dbReference type="PROSITE" id="PS50977">
    <property type="entry name" value="HTH_TETR_2"/>
    <property type="match status" value="1"/>
</dbReference>
<dbReference type="SUPFAM" id="SSF46689">
    <property type="entry name" value="Homeodomain-like"/>
    <property type="match status" value="1"/>
</dbReference>
<gene>
    <name evidence="4" type="ORF">ACFFNX_41405</name>
</gene>
<dbReference type="Proteomes" id="UP001589627">
    <property type="component" value="Unassembled WGS sequence"/>
</dbReference>
<protein>
    <submittedName>
        <fullName evidence="4">TetR/AcrR family transcriptional regulator</fullName>
    </submittedName>
</protein>
<organism evidence="4 5">
    <name type="scientific">Actinoallomurus acaciae</name>
    <dbReference type="NCBI Taxonomy" id="502577"/>
    <lineage>
        <taxon>Bacteria</taxon>
        <taxon>Bacillati</taxon>
        <taxon>Actinomycetota</taxon>
        <taxon>Actinomycetes</taxon>
        <taxon>Streptosporangiales</taxon>
        <taxon>Thermomonosporaceae</taxon>
        <taxon>Actinoallomurus</taxon>
    </lineage>
</organism>
<keyword evidence="5" id="KW-1185">Reference proteome</keyword>
<dbReference type="EMBL" id="JBHLZP010000546">
    <property type="protein sequence ID" value="MFB9838625.1"/>
    <property type="molecule type" value="Genomic_DNA"/>
</dbReference>
<evidence type="ECO:0000256" key="1">
    <source>
        <dbReference type="ARBA" id="ARBA00023125"/>
    </source>
</evidence>
<sequence>MSSDKVPQRRAARKNVDERRAMIVQAALPLLVEIGPSVTTLQIARAAGISEPTIFRAFEDKHEVLAACLADATDPRHAVQELAAIDPSLPLRDRLVALIETLRAQGERIGAVVNAVSLASATRPRRAESLSDEERDRLSDARTASYTRLHAAVVEVLRAGADTLRTSPENAATLVLAIVMALGRGGGWDAGPAGVGTDGLADLLLHGLAA</sequence>
<evidence type="ECO:0000256" key="2">
    <source>
        <dbReference type="PROSITE-ProRule" id="PRU00335"/>
    </source>
</evidence>
<dbReference type="PRINTS" id="PR00455">
    <property type="entry name" value="HTHTETR"/>
</dbReference>
<dbReference type="PANTHER" id="PTHR30055:SF146">
    <property type="entry name" value="HTH-TYPE TRANSCRIPTIONAL DUAL REGULATOR CECR"/>
    <property type="match status" value="1"/>
</dbReference>
<proteinExistence type="predicted"/>
<dbReference type="InterPro" id="IPR001647">
    <property type="entry name" value="HTH_TetR"/>
</dbReference>
<dbReference type="InterPro" id="IPR050109">
    <property type="entry name" value="HTH-type_TetR-like_transc_reg"/>
</dbReference>
<evidence type="ECO:0000313" key="4">
    <source>
        <dbReference type="EMBL" id="MFB9838625.1"/>
    </source>
</evidence>
<dbReference type="Pfam" id="PF00440">
    <property type="entry name" value="TetR_N"/>
    <property type="match status" value="1"/>
</dbReference>
<reference evidence="4 5" key="1">
    <citation type="submission" date="2024-09" db="EMBL/GenBank/DDBJ databases">
        <authorList>
            <person name="Sun Q."/>
            <person name="Mori K."/>
        </authorList>
    </citation>
    <scope>NUCLEOTIDE SEQUENCE [LARGE SCALE GENOMIC DNA]</scope>
    <source>
        <strain evidence="4 5">TBRC 0563</strain>
    </source>
</reference>
<dbReference type="PROSITE" id="PS01081">
    <property type="entry name" value="HTH_TETR_1"/>
    <property type="match status" value="1"/>
</dbReference>